<keyword evidence="4" id="KW-1185">Reference proteome</keyword>
<evidence type="ECO:0000256" key="2">
    <source>
        <dbReference type="ARBA" id="ARBA00022679"/>
    </source>
</evidence>
<keyword evidence="1" id="KW-0328">Glycosyltransferase</keyword>
<dbReference type="InterPro" id="IPR051199">
    <property type="entry name" value="LPS_LOS_Heptosyltrfase"/>
</dbReference>
<dbReference type="CDD" id="cd03789">
    <property type="entry name" value="GT9_LPS_heptosyltransferase"/>
    <property type="match status" value="1"/>
</dbReference>
<proteinExistence type="predicted"/>
<dbReference type="Proteomes" id="UP000189810">
    <property type="component" value="Chromosome I"/>
</dbReference>
<dbReference type="InterPro" id="IPR002201">
    <property type="entry name" value="Glyco_trans_9"/>
</dbReference>
<dbReference type="Gene3D" id="3.40.50.2000">
    <property type="entry name" value="Glycogen Phosphorylase B"/>
    <property type="match status" value="2"/>
</dbReference>
<dbReference type="GO" id="GO:0009244">
    <property type="term" value="P:lipopolysaccharide core region biosynthetic process"/>
    <property type="evidence" value="ECO:0007669"/>
    <property type="project" value="TreeGrafter"/>
</dbReference>
<dbReference type="Pfam" id="PF01075">
    <property type="entry name" value="Glyco_transf_9"/>
    <property type="match status" value="1"/>
</dbReference>
<keyword evidence="2 3" id="KW-0808">Transferase</keyword>
<dbReference type="EMBL" id="LT670846">
    <property type="protein sequence ID" value="SHK40761.1"/>
    <property type="molecule type" value="Genomic_DNA"/>
</dbReference>
<dbReference type="OrthoDB" id="9768048at2"/>
<name>A0A1M6S7W0_9AQUI</name>
<reference evidence="3 4" key="1">
    <citation type="submission" date="2016-11" db="EMBL/GenBank/DDBJ databases">
        <authorList>
            <person name="Jaros S."/>
            <person name="Januszkiewicz K."/>
            <person name="Wedrychowicz H."/>
        </authorList>
    </citation>
    <scope>NUCLEOTIDE SEQUENCE [LARGE SCALE GENOMIC DNA]</scope>
    <source>
        <strain evidence="3 4">DSM 19557</strain>
    </source>
</reference>
<organism evidence="3 4">
    <name type="scientific">Thermocrinis minervae</name>
    <dbReference type="NCBI Taxonomy" id="381751"/>
    <lineage>
        <taxon>Bacteria</taxon>
        <taxon>Pseudomonadati</taxon>
        <taxon>Aquificota</taxon>
        <taxon>Aquificia</taxon>
        <taxon>Aquificales</taxon>
        <taxon>Aquificaceae</taxon>
        <taxon>Thermocrinis</taxon>
    </lineage>
</organism>
<dbReference type="STRING" id="381751.SAMN05444391_0915"/>
<dbReference type="SUPFAM" id="SSF53756">
    <property type="entry name" value="UDP-Glycosyltransferase/glycogen phosphorylase"/>
    <property type="match status" value="1"/>
</dbReference>
<dbReference type="GO" id="GO:0008713">
    <property type="term" value="F:ADP-heptose-lipopolysaccharide heptosyltransferase activity"/>
    <property type="evidence" value="ECO:0007669"/>
    <property type="project" value="TreeGrafter"/>
</dbReference>
<dbReference type="RefSeq" id="WP_079654045.1">
    <property type="nucleotide sequence ID" value="NZ_LT670846.1"/>
</dbReference>
<evidence type="ECO:0000313" key="3">
    <source>
        <dbReference type="EMBL" id="SHK40761.1"/>
    </source>
</evidence>
<gene>
    <name evidence="3" type="ORF">SAMN05444391_0915</name>
</gene>
<dbReference type="GO" id="GO:0005829">
    <property type="term" value="C:cytosol"/>
    <property type="evidence" value="ECO:0007669"/>
    <property type="project" value="TreeGrafter"/>
</dbReference>
<sequence>MDPKATLFLMGHSAGVGDVLRVTAALKAFKMAYPESEIHLVLLTKDKGYVSEELMSKHCLLNSFHSIDKRIRSLKDWKRFFNDFEVVVEKVRPDLIVDLEPHGLKSSFLCMYARLKYGIKTVGIAEFPLRGLFYTVRAEPTRKVLKSVDYTDRFFVALKPLGIERKGTPIELCETPEGKAFRESFRRLYNIPNKPLLGLNIGCGTPDALWRRPSLKLLRQVVRTLQSKMDAYLVLTGASFEKDINQAFLQDYDLPALDMAGKTSISELTGLIKSFSLFISTDSGPYHMAVALRVPTLAIFVKDFPQSYHHHPWVRCVVLDSEEKIDKAVRAGLELLLPLSFQEASL</sequence>
<dbReference type="PANTHER" id="PTHR30160">
    <property type="entry name" value="TETRAACYLDISACCHARIDE 4'-KINASE-RELATED"/>
    <property type="match status" value="1"/>
</dbReference>
<accession>A0A1M6S7W0</accession>
<protein>
    <submittedName>
        <fullName evidence="3">ADP-heptose:LPS heptosyltransferase</fullName>
    </submittedName>
</protein>
<evidence type="ECO:0000256" key="1">
    <source>
        <dbReference type="ARBA" id="ARBA00022676"/>
    </source>
</evidence>
<dbReference type="AlphaFoldDB" id="A0A1M6S7W0"/>
<evidence type="ECO:0000313" key="4">
    <source>
        <dbReference type="Proteomes" id="UP000189810"/>
    </source>
</evidence>